<dbReference type="AlphaFoldDB" id="Q4VZR2"/>
<dbReference type="InterPro" id="IPR043502">
    <property type="entry name" value="DNA/RNA_pol_sf"/>
</dbReference>
<dbReference type="GO" id="GO:0003964">
    <property type="term" value="F:RNA-directed DNA polymerase activity"/>
    <property type="evidence" value="ECO:0007669"/>
    <property type="project" value="UniProtKB-KW"/>
</dbReference>
<keyword evidence="2" id="KW-0695">RNA-directed DNA polymerase</keyword>
<dbReference type="PANTHER" id="PTHR33332">
    <property type="entry name" value="REVERSE TRANSCRIPTASE DOMAIN-CONTAINING PROTEIN"/>
    <property type="match status" value="1"/>
</dbReference>
<accession>Q4VZR2</accession>
<name>Q4VZR2_9DIPT</name>
<reference evidence="2" key="2">
    <citation type="journal article" name="Mol. Biol. Evol.">
        <title>The origin and evolution of mosquito APE retroposons.</title>
        <authorList>
            <person name="Crainey J.L."/>
            <person name="Garvey C.F."/>
            <person name="Malcolm C.A."/>
        </authorList>
    </citation>
    <scope>NUCLEOTIDE SEQUENCE</scope>
</reference>
<dbReference type="Pfam" id="PF00078">
    <property type="entry name" value="RVT_1"/>
    <property type="match status" value="1"/>
</dbReference>
<sequence length="134" mass="15479">SYRPISIPCVTDKILQKLVNKQLVDHLERYSLISPRQYGFRPKSNTQTVLFDVVSEIQKHCDTKKNVAAVFLDLSKAFDTCDRKILIRRLSEMGVRGRSMQWFRSFFNNRSQFVQDNSVSSSNQNVEYGVPQGS</sequence>
<dbReference type="PROSITE" id="PS50878">
    <property type="entry name" value="RT_POL"/>
    <property type="match status" value="1"/>
</dbReference>
<evidence type="ECO:0000259" key="1">
    <source>
        <dbReference type="PROSITE" id="PS50878"/>
    </source>
</evidence>
<keyword evidence="2" id="KW-0808">Transferase</keyword>
<reference evidence="2" key="1">
    <citation type="journal article" date="2005" name="Mol. Biol. Evol.">
        <title>The origin and evolution of mosquito APE retroposons.</title>
        <authorList>
            <person name="Crainey J.L."/>
            <person name="Garvey C.F."/>
            <person name="Malcolm C.A."/>
        </authorList>
    </citation>
    <scope>NUCLEOTIDE SEQUENCE</scope>
</reference>
<protein>
    <submittedName>
        <fullName evidence="2">Putative reverse transcriptase</fullName>
    </submittedName>
</protein>
<evidence type="ECO:0000313" key="2">
    <source>
        <dbReference type="EMBL" id="CAJ00451.1"/>
    </source>
</evidence>
<dbReference type="SUPFAM" id="SSF56672">
    <property type="entry name" value="DNA/RNA polymerases"/>
    <property type="match status" value="1"/>
</dbReference>
<feature type="non-terminal residue" evidence="2">
    <location>
        <position position="1"/>
    </location>
</feature>
<organism evidence="2">
    <name type="scientific">Toxorhynchites brevipalpis</name>
    <dbReference type="NCBI Taxonomy" id="332059"/>
    <lineage>
        <taxon>Eukaryota</taxon>
        <taxon>Metazoa</taxon>
        <taxon>Ecdysozoa</taxon>
        <taxon>Arthropoda</taxon>
        <taxon>Hexapoda</taxon>
        <taxon>Insecta</taxon>
        <taxon>Pterygota</taxon>
        <taxon>Neoptera</taxon>
        <taxon>Endopterygota</taxon>
        <taxon>Diptera</taxon>
        <taxon>Nematocera</taxon>
        <taxon>Culicoidea</taxon>
        <taxon>Culicidae</taxon>
        <taxon>Toxorhynchitinae</taxon>
        <taxon>Toxorhynchites</taxon>
    </lineage>
</organism>
<dbReference type="EMBL" id="AJ970291">
    <property type="protein sequence ID" value="CAJ00451.1"/>
    <property type="molecule type" value="Genomic_DNA"/>
</dbReference>
<feature type="domain" description="Reverse transcriptase" evidence="1">
    <location>
        <begin position="1"/>
        <end position="134"/>
    </location>
</feature>
<dbReference type="InterPro" id="IPR000477">
    <property type="entry name" value="RT_dom"/>
</dbReference>
<keyword evidence="2" id="KW-0548">Nucleotidyltransferase</keyword>
<feature type="non-terminal residue" evidence="2">
    <location>
        <position position="134"/>
    </location>
</feature>
<proteinExistence type="predicted"/>